<feature type="region of interest" description="Disordered" evidence="1">
    <location>
        <begin position="1248"/>
        <end position="1355"/>
    </location>
</feature>
<feature type="compositionally biased region" description="Low complexity" evidence="1">
    <location>
        <begin position="1005"/>
        <end position="1021"/>
    </location>
</feature>
<feature type="compositionally biased region" description="Basic and acidic residues" evidence="1">
    <location>
        <begin position="1304"/>
        <end position="1319"/>
    </location>
</feature>
<feature type="compositionally biased region" description="Acidic residues" evidence="1">
    <location>
        <begin position="368"/>
        <end position="379"/>
    </location>
</feature>
<feature type="compositionally biased region" description="Basic and acidic residues" evidence="1">
    <location>
        <begin position="538"/>
        <end position="561"/>
    </location>
</feature>
<comment type="caution">
    <text evidence="3">The sequence shown here is derived from an EMBL/GenBank/DDBJ whole genome shotgun (WGS) entry which is preliminary data.</text>
</comment>
<feature type="compositionally biased region" description="Low complexity" evidence="1">
    <location>
        <begin position="606"/>
        <end position="619"/>
    </location>
</feature>
<evidence type="ECO:0000313" key="3">
    <source>
        <dbReference type="EMBL" id="PVD34544.1"/>
    </source>
</evidence>
<feature type="region of interest" description="Disordered" evidence="1">
    <location>
        <begin position="1152"/>
        <end position="1208"/>
    </location>
</feature>
<dbReference type="SUPFAM" id="SSF50156">
    <property type="entry name" value="PDZ domain-like"/>
    <property type="match status" value="1"/>
</dbReference>
<reference evidence="3 4" key="1">
    <citation type="submission" date="2018-04" db="EMBL/GenBank/DDBJ databases">
        <title>The genome of golden apple snail Pomacea canaliculata provides insight into stress tolerance and invasive adaptation.</title>
        <authorList>
            <person name="Liu C."/>
            <person name="Liu B."/>
            <person name="Ren Y."/>
            <person name="Zhang Y."/>
            <person name="Wang H."/>
            <person name="Li S."/>
            <person name="Jiang F."/>
            <person name="Yin L."/>
            <person name="Zhang G."/>
            <person name="Qian W."/>
            <person name="Fan W."/>
        </authorList>
    </citation>
    <scope>NUCLEOTIDE SEQUENCE [LARGE SCALE GENOMIC DNA]</scope>
    <source>
        <strain evidence="3">SZHN2017</strain>
        <tissue evidence="3">Muscle</tissue>
    </source>
</reference>
<sequence length="1440" mass="159425">MDFVTEADDLEKFSPSSDRRPFEVILRGGNPWGFTLSGGETEDTPLHISQIDDKSSAGNSALCVGDIVFSINGISCGSSAAAKQLIDSAFRTLTLKVLRGGWDPHRVPLSQTSSLTSAPERGAQRADGRPKSRLAHDDSALYAHSKASQQSRPAMKPARRRGDSFHVSKTKPVPSSASSAPTWISNNDQPAPGLAPRSSYPDAFVHQRQLTVKDRRYSDAYPKLQQRSERHMVPSKSSPNLKKAESQGSLEQERETALSPSVKSVKSSPNIPEEVEKESWSYLGRSPLREEQILTRSAGDYGWGGFNSCDDPKIRDKIYSEDMYTSDMIAGNEAKVLPSQALHKYEADYENVALLGTAPLQSEKISEIDDIEDASDSEAPEVPPRPSYVDSENPDSFPPAPPVRDPSSLKYIRVNQNHEKYPSWPVTQPNAVSNHSQPINTRAQSWTDHTNTGKEFPSKQRLAYTPGLRPLPEKSPSTSESKGDDSSGKARNSSDPGFKSEFVYDKYGRVVQRKKADKSGRFEEFYHNSKPGYPPPKLDSDGHNFGDKEYSAPSPPERDMAGIDQQALSQVLLGTMSDKRPPIRLHRPHTQLKEVQGQSTMYSSAQQQVPQPLGPVGPVASNRGISASHPYSAHPEGRRPVFHSMPAATSQADHSRRVDMATSPLKGPHETLSSIGDYPKGSSGMLSAAVTEKESVQSGSRYASKAYIVRQTPYYNTSTQTDVQSYAVKIADPNARQCNVEIQVGEYGCQTSPRKEFEEKSIQARMSREFQPTDLDSSQERHAEESHKKGYFRFQFEGIQSIKDKYATDEDSAHVPELPVFSHFNKGSDDQASIMRKLSEEFYGNKLGLASDKRHSSASSQEHSPKFMDSFHSGTMSQAESYTSVVIHPSESSAPFGRDDFGSQLSITDSKQDLSSLASSSKSSLRDLAPRGRGSFDSFVFSHTLMSQPLQESKKYGSLSSFHHQRETSAPSLGHFPAHSQESVHCMQSSVSTDSKLRQSDFHRSSSSSISESSSQSHPKSPLYTQVSGNTHYGSGHREFGQVPELHTKTSVHHPTLDSLDSVFTDENVPERREGVSSSKSETTDLLNRRISMKKAFGIFDDAERVLSTGQKENVIKGRNPPVEGSHVQKLRSSISSDTKLLGQIREVNENDALSVNDGSDSRQRQDSWRDELERRTGYMKRTFPEQVHDRNDRMHQGSTRRQRVFDASIDSGVGSEISSRADYCITSSISADARDLKKQQDPLGNFVYMASKSPDSSHESASHSSESVSDLISKTNENLAKRADSFRRSSTSSSRNSVSDYTDVSRQERSRKETEWSRLRSSGSFLYGSDTTERPSNRSSTSSENAYEDISVFSTPTPHGSLLEITKELEANTRGDKLSAKADENEGKKLIILKKETKVTNSHTTVVMDRGGDRLFISNPEDELNSSVTRALDRWVYSR</sequence>
<dbReference type="Pfam" id="PF00595">
    <property type="entry name" value="PDZ"/>
    <property type="match status" value="1"/>
</dbReference>
<dbReference type="OrthoDB" id="10063560at2759"/>
<feature type="compositionally biased region" description="Basic and acidic residues" evidence="1">
    <location>
        <begin position="1160"/>
        <end position="1196"/>
    </location>
</feature>
<feature type="compositionally biased region" description="Polar residues" evidence="1">
    <location>
        <begin position="235"/>
        <end position="250"/>
    </location>
</feature>
<dbReference type="PROSITE" id="PS50106">
    <property type="entry name" value="PDZ"/>
    <property type="match status" value="1"/>
</dbReference>
<gene>
    <name evidence="3" type="ORF">C0Q70_05819</name>
</gene>
<feature type="compositionally biased region" description="Basic and acidic residues" evidence="1">
    <location>
        <begin position="517"/>
        <end position="527"/>
    </location>
</feature>
<dbReference type="InterPro" id="IPR036034">
    <property type="entry name" value="PDZ_sf"/>
</dbReference>
<organism evidence="3 4">
    <name type="scientific">Pomacea canaliculata</name>
    <name type="common">Golden apple snail</name>
    <dbReference type="NCBI Taxonomy" id="400727"/>
    <lineage>
        <taxon>Eukaryota</taxon>
        <taxon>Metazoa</taxon>
        <taxon>Spiralia</taxon>
        <taxon>Lophotrochozoa</taxon>
        <taxon>Mollusca</taxon>
        <taxon>Gastropoda</taxon>
        <taxon>Caenogastropoda</taxon>
        <taxon>Architaenioglossa</taxon>
        <taxon>Ampullarioidea</taxon>
        <taxon>Ampullariidae</taxon>
        <taxon>Pomacea</taxon>
    </lineage>
</organism>
<feature type="compositionally biased region" description="Polar residues" evidence="1">
    <location>
        <begin position="173"/>
        <end position="189"/>
    </location>
</feature>
<keyword evidence="4" id="KW-1185">Reference proteome</keyword>
<dbReference type="EMBL" id="PZQS01000003">
    <property type="protein sequence ID" value="PVD34544.1"/>
    <property type="molecule type" value="Genomic_DNA"/>
</dbReference>
<feature type="compositionally biased region" description="Polar residues" evidence="1">
    <location>
        <begin position="425"/>
        <end position="450"/>
    </location>
</feature>
<dbReference type="SMART" id="SM00228">
    <property type="entry name" value="PDZ"/>
    <property type="match status" value="1"/>
</dbReference>
<feature type="compositionally biased region" description="Polar residues" evidence="1">
    <location>
        <begin position="1023"/>
        <end position="1033"/>
    </location>
</feature>
<dbReference type="Proteomes" id="UP000245119">
    <property type="component" value="Linkage Group LG3"/>
</dbReference>
<feature type="region of interest" description="Disordered" evidence="1">
    <location>
        <begin position="850"/>
        <end position="872"/>
    </location>
</feature>
<feature type="domain" description="PDZ" evidence="2">
    <location>
        <begin position="29"/>
        <end position="101"/>
    </location>
</feature>
<feature type="region of interest" description="Disordered" evidence="1">
    <location>
        <begin position="579"/>
        <end position="656"/>
    </location>
</feature>
<name>A0A2T7PMB1_POMCA</name>
<feature type="compositionally biased region" description="Low complexity" evidence="1">
    <location>
        <begin position="1289"/>
        <end position="1300"/>
    </location>
</feature>
<dbReference type="InterPro" id="IPR001478">
    <property type="entry name" value="PDZ"/>
</dbReference>
<feature type="region of interest" description="Disordered" evidence="1">
    <location>
        <begin position="956"/>
        <end position="1039"/>
    </location>
</feature>
<evidence type="ECO:0000256" key="1">
    <source>
        <dbReference type="SAM" id="MobiDB-lite"/>
    </source>
</evidence>
<dbReference type="Gene3D" id="2.30.42.10">
    <property type="match status" value="1"/>
</dbReference>
<evidence type="ECO:0000313" key="4">
    <source>
        <dbReference type="Proteomes" id="UP000245119"/>
    </source>
</evidence>
<feature type="compositionally biased region" description="Polar residues" evidence="1">
    <location>
        <begin position="596"/>
        <end position="605"/>
    </location>
</feature>
<feature type="region of interest" description="Disordered" evidence="1">
    <location>
        <begin position="1052"/>
        <end position="1083"/>
    </location>
</feature>
<protein>
    <recommendedName>
        <fullName evidence="2">PDZ domain-containing protein</fullName>
    </recommendedName>
</protein>
<feature type="region of interest" description="Disordered" evidence="1">
    <location>
        <begin position="106"/>
        <end position="274"/>
    </location>
</feature>
<feature type="compositionally biased region" description="Polar residues" evidence="1">
    <location>
        <begin position="980"/>
        <end position="994"/>
    </location>
</feature>
<evidence type="ECO:0000259" key="2">
    <source>
        <dbReference type="PROSITE" id="PS50106"/>
    </source>
</evidence>
<feature type="compositionally biased region" description="Basic and acidic residues" evidence="1">
    <location>
        <begin position="122"/>
        <end position="139"/>
    </location>
</feature>
<accession>A0A2T7PMB1</accession>
<feature type="compositionally biased region" description="Basic and acidic residues" evidence="1">
    <location>
        <begin position="995"/>
        <end position="1004"/>
    </location>
</feature>
<feature type="compositionally biased region" description="Low complexity" evidence="1">
    <location>
        <begin position="259"/>
        <end position="269"/>
    </location>
</feature>
<proteinExistence type="predicted"/>
<feature type="region of interest" description="Disordered" evidence="1">
    <location>
        <begin position="361"/>
        <end position="561"/>
    </location>
</feature>